<name>B0KQ21_PSEPG</name>
<reference evidence="2 3" key="1">
    <citation type="submission" date="2008-01" db="EMBL/GenBank/DDBJ databases">
        <title>Complete sequence of Pseudomonas putida GB-1.</title>
        <authorList>
            <consortium name="US DOE Joint Genome Institute"/>
            <person name="Copeland A."/>
            <person name="Lucas S."/>
            <person name="Lapidus A."/>
            <person name="Barry K."/>
            <person name="Glavina del Rio T."/>
            <person name="Dalin E."/>
            <person name="Tice H."/>
            <person name="Pitluck S."/>
            <person name="Bruce D."/>
            <person name="Goodwin L."/>
            <person name="Chertkov O."/>
            <person name="Brettin T."/>
            <person name="Detter J.C."/>
            <person name="Han C."/>
            <person name="Kuske C.R."/>
            <person name="Schmutz J."/>
            <person name="Larimer F."/>
            <person name="Land M."/>
            <person name="Hauser L."/>
            <person name="Kyrpides N."/>
            <person name="Kim E."/>
            <person name="McCarthy J.K."/>
            <person name="Richardson P."/>
        </authorList>
    </citation>
    <scope>NUCLEOTIDE SEQUENCE [LARGE SCALE GENOMIC DNA]</scope>
    <source>
        <strain evidence="2 3">GB-1</strain>
    </source>
</reference>
<accession>B0KQ21</accession>
<dbReference type="AlphaFoldDB" id="B0KQ21"/>
<proteinExistence type="predicted"/>
<protein>
    <recommendedName>
        <fullName evidence="4">Halovibrin HvnA</fullName>
    </recommendedName>
</protein>
<evidence type="ECO:0008006" key="4">
    <source>
        <dbReference type="Google" id="ProtNLM"/>
    </source>
</evidence>
<feature type="signal peptide" evidence="1">
    <location>
        <begin position="1"/>
        <end position="21"/>
    </location>
</feature>
<dbReference type="PROSITE" id="PS51257">
    <property type="entry name" value="PROKAR_LIPOPROTEIN"/>
    <property type="match status" value="1"/>
</dbReference>
<organism evidence="2 3">
    <name type="scientific">Pseudomonas putida (strain GB-1)</name>
    <dbReference type="NCBI Taxonomy" id="76869"/>
    <lineage>
        <taxon>Bacteria</taxon>
        <taxon>Pseudomonadati</taxon>
        <taxon>Pseudomonadota</taxon>
        <taxon>Gammaproteobacteria</taxon>
        <taxon>Pseudomonadales</taxon>
        <taxon>Pseudomonadaceae</taxon>
        <taxon>Pseudomonas</taxon>
    </lineage>
</organism>
<dbReference type="HOGENOM" id="CLU_041659_1_0_6"/>
<dbReference type="RefSeq" id="WP_012273468.1">
    <property type="nucleotide sequence ID" value="NC_010322.1"/>
</dbReference>
<evidence type="ECO:0000313" key="3">
    <source>
        <dbReference type="Proteomes" id="UP000002157"/>
    </source>
</evidence>
<dbReference type="eggNOG" id="COG5492">
    <property type="taxonomic scope" value="Bacteria"/>
</dbReference>
<sequence length="309" mass="33636">MKTLTLLLVALTLTACTQTQIKPYQHTPVDGAATAQALNARYIDDRQNCGNTSIPSFLCSGVILRATTYSTSYDPWDASPAAQQKDGVSFSYLRKDAKFARLAYALTNGFIFYPIFDIPPDKIKLEVFCAFVIDGWTNDRPDHGCGATPGFAVSKPCHESGILTASDWQNHYRDVGGVSQRLCGFNVRDSANDHAGPSFYQALQAKSTGSLAETLFTQQNEIVIKSWTDDVDGGLPIQAFFYLKDSASGLAEAQDIKRRFLAKTGIDVPLIRLTLPSLSSQDAHFDYISDDNRKASPVPACPSGLAPCS</sequence>
<evidence type="ECO:0000313" key="2">
    <source>
        <dbReference type="EMBL" id="ABY99776.1"/>
    </source>
</evidence>
<dbReference type="KEGG" id="ppg:PputGB1_3886"/>
<dbReference type="Proteomes" id="UP000002157">
    <property type="component" value="Chromosome"/>
</dbReference>
<evidence type="ECO:0000256" key="1">
    <source>
        <dbReference type="SAM" id="SignalP"/>
    </source>
</evidence>
<dbReference type="EMBL" id="CP000926">
    <property type="protein sequence ID" value="ABY99776.1"/>
    <property type="molecule type" value="Genomic_DNA"/>
</dbReference>
<gene>
    <name evidence="2" type="ordered locus">PputGB1_3886</name>
</gene>
<keyword evidence="1" id="KW-0732">Signal</keyword>
<feature type="chain" id="PRO_5002749652" description="Halovibrin HvnA" evidence="1">
    <location>
        <begin position="22"/>
        <end position="309"/>
    </location>
</feature>